<dbReference type="InterPro" id="IPR002781">
    <property type="entry name" value="TM_pro_TauE-like"/>
</dbReference>
<evidence type="ECO:0000256" key="5">
    <source>
        <dbReference type="SAM" id="MobiDB-lite"/>
    </source>
</evidence>
<accession>A0A3B1C786</accession>
<feature type="transmembrane region" description="Helical" evidence="6">
    <location>
        <begin position="542"/>
        <end position="564"/>
    </location>
</feature>
<feature type="transmembrane region" description="Helical" evidence="6">
    <location>
        <begin position="398"/>
        <end position="419"/>
    </location>
</feature>
<evidence type="ECO:0000313" key="7">
    <source>
        <dbReference type="EMBL" id="VAX18730.1"/>
    </source>
</evidence>
<comment type="subcellular location">
    <subcellularLocation>
        <location evidence="1">Membrane</location>
        <topology evidence="1">Multi-pass membrane protein</topology>
    </subcellularLocation>
</comment>
<dbReference type="PANTHER" id="PTHR43701:SF2">
    <property type="entry name" value="MEMBRANE TRANSPORTER PROTEIN YJNA-RELATED"/>
    <property type="match status" value="1"/>
</dbReference>
<dbReference type="InterPro" id="IPR051598">
    <property type="entry name" value="TSUP/Inactive_protease-like"/>
</dbReference>
<dbReference type="PANTHER" id="PTHR43701">
    <property type="entry name" value="MEMBRANE TRANSPORTER PROTEIN MJ0441-RELATED"/>
    <property type="match status" value="1"/>
</dbReference>
<feature type="transmembrane region" description="Helical" evidence="6">
    <location>
        <begin position="505"/>
        <end position="530"/>
    </location>
</feature>
<evidence type="ECO:0000256" key="3">
    <source>
        <dbReference type="ARBA" id="ARBA00022989"/>
    </source>
</evidence>
<feature type="transmembrane region" description="Helical" evidence="6">
    <location>
        <begin position="570"/>
        <end position="589"/>
    </location>
</feature>
<dbReference type="EMBL" id="UOGE01000034">
    <property type="protein sequence ID" value="VAX18730.1"/>
    <property type="molecule type" value="Genomic_DNA"/>
</dbReference>
<dbReference type="GO" id="GO:0016020">
    <property type="term" value="C:membrane"/>
    <property type="evidence" value="ECO:0007669"/>
    <property type="project" value="UniProtKB-SubCell"/>
</dbReference>
<feature type="transmembrane region" description="Helical" evidence="6">
    <location>
        <begin position="321"/>
        <end position="354"/>
    </location>
</feature>
<keyword evidence="3 6" id="KW-1133">Transmembrane helix</keyword>
<evidence type="ECO:0000256" key="2">
    <source>
        <dbReference type="ARBA" id="ARBA00022692"/>
    </source>
</evidence>
<dbReference type="Pfam" id="PF01925">
    <property type="entry name" value="TauE"/>
    <property type="match status" value="1"/>
</dbReference>
<feature type="compositionally biased region" description="Basic residues" evidence="5">
    <location>
        <begin position="178"/>
        <end position="187"/>
    </location>
</feature>
<gene>
    <name evidence="7" type="ORF">MNBD_NITROSPINAE02-1082</name>
</gene>
<feature type="transmembrane region" description="Helical" evidence="6">
    <location>
        <begin position="426"/>
        <end position="446"/>
    </location>
</feature>
<evidence type="ECO:0000256" key="4">
    <source>
        <dbReference type="ARBA" id="ARBA00023136"/>
    </source>
</evidence>
<dbReference type="AlphaFoldDB" id="A0A3B1C786"/>
<sequence length="631" mass="67901">MFLSAKGVGAAIKGPWFLVRLFAIVIFILAVASTAHAQEGSPDGSNDPKTIEGTWRGGSSSDDNSATLAFPETLYDLESDDDDRVSLTLKNKRYIWKRESWDDCIEKGTYSATRATIVFKRESGDCDSGLSISFPGEKSFGYEIFSGRLVVKELSAAEKEIAVKEAAKAAVKPEPAKTKKPKTKVKPKKADLKGKAGKAARKTRHKKAKKSPSPVKGPATTEEAGKVAVETLPETPEEKTDVVKEPVGTQQTAEEPVKKPPVKVEETLSIATSFDLSGKIGEAIARTPAGTGKGEIDKSAPEGFGGIPGAPKINYMLAFIWSIWVGWILSTVGAFGGIMAGVGHITIFGLGDYAKSFKDTNPDFNKLLTDTIRASNQYLVGFASLISVGNFYRMKQLVLPLGIALGVGSVAGSLLIPWITAGKVNLSDYIGFFGLAVLAIGGILFYETSSRGQAGKQKIREAALRFQNTAREKGDAPADGVKVSEFTVSRVRFKFYNTEYSFSPVLPVVGGFFIAALASFLGIGGGFLYVPFMTSVMGLPMFLVAGTSALAVLLSMIFSIFSYVVIKGTFISWSLVTVEMAGVFAGAMVGPRTQKYIPEIWLKRLFVLLAVYVGLRYFSKGFLGQSWLPPY</sequence>
<reference evidence="7" key="1">
    <citation type="submission" date="2018-06" db="EMBL/GenBank/DDBJ databases">
        <authorList>
            <person name="Zhirakovskaya E."/>
        </authorList>
    </citation>
    <scope>NUCLEOTIDE SEQUENCE</scope>
</reference>
<feature type="transmembrane region" description="Helical" evidence="6">
    <location>
        <begin position="601"/>
        <end position="619"/>
    </location>
</feature>
<feature type="compositionally biased region" description="Basic residues" evidence="5">
    <location>
        <begin position="195"/>
        <end position="210"/>
    </location>
</feature>
<proteinExistence type="predicted"/>
<organism evidence="7">
    <name type="scientific">hydrothermal vent metagenome</name>
    <dbReference type="NCBI Taxonomy" id="652676"/>
    <lineage>
        <taxon>unclassified sequences</taxon>
        <taxon>metagenomes</taxon>
        <taxon>ecological metagenomes</taxon>
    </lineage>
</organism>
<feature type="region of interest" description="Disordered" evidence="5">
    <location>
        <begin position="37"/>
        <end position="66"/>
    </location>
</feature>
<feature type="region of interest" description="Disordered" evidence="5">
    <location>
        <begin position="166"/>
        <end position="261"/>
    </location>
</feature>
<name>A0A3B1C786_9ZZZZ</name>
<evidence type="ECO:0000256" key="1">
    <source>
        <dbReference type="ARBA" id="ARBA00004141"/>
    </source>
</evidence>
<evidence type="ECO:0000256" key="6">
    <source>
        <dbReference type="SAM" id="Phobius"/>
    </source>
</evidence>
<keyword evidence="4 6" id="KW-0472">Membrane</keyword>
<feature type="compositionally biased region" description="Polar residues" evidence="5">
    <location>
        <begin position="57"/>
        <end position="66"/>
    </location>
</feature>
<protein>
    <submittedName>
        <fullName evidence="7">Putative membrane protein</fullName>
    </submittedName>
</protein>
<keyword evidence="2 6" id="KW-0812">Transmembrane</keyword>